<evidence type="ECO:0000313" key="2">
    <source>
        <dbReference type="Proteomes" id="UP000291084"/>
    </source>
</evidence>
<feature type="non-terminal residue" evidence="1">
    <location>
        <position position="101"/>
    </location>
</feature>
<reference evidence="1 2" key="1">
    <citation type="journal article" date="2015" name="Sci. Rep.">
        <title>The power of single molecule real-time sequencing technology in the de novo assembly of a eukaryotic genome.</title>
        <authorList>
            <person name="Sakai H."/>
            <person name="Naito K."/>
            <person name="Ogiso-Tanaka E."/>
            <person name="Takahashi Y."/>
            <person name="Iseki K."/>
            <person name="Muto C."/>
            <person name="Satou K."/>
            <person name="Teruya K."/>
            <person name="Shiroma A."/>
            <person name="Shimoji M."/>
            <person name="Hirano T."/>
            <person name="Itoh T."/>
            <person name="Kaga A."/>
            <person name="Tomooka N."/>
        </authorList>
    </citation>
    <scope>NUCLEOTIDE SEQUENCE [LARGE SCALE GENOMIC DNA]</scope>
    <source>
        <strain evidence="2">cv. Shumari</strain>
    </source>
</reference>
<organism evidence="1 2">
    <name type="scientific">Vigna angularis var. angularis</name>
    <dbReference type="NCBI Taxonomy" id="157739"/>
    <lineage>
        <taxon>Eukaryota</taxon>
        <taxon>Viridiplantae</taxon>
        <taxon>Streptophyta</taxon>
        <taxon>Embryophyta</taxon>
        <taxon>Tracheophyta</taxon>
        <taxon>Spermatophyta</taxon>
        <taxon>Magnoliopsida</taxon>
        <taxon>eudicotyledons</taxon>
        <taxon>Gunneridae</taxon>
        <taxon>Pentapetalae</taxon>
        <taxon>rosids</taxon>
        <taxon>fabids</taxon>
        <taxon>Fabales</taxon>
        <taxon>Fabaceae</taxon>
        <taxon>Papilionoideae</taxon>
        <taxon>50 kb inversion clade</taxon>
        <taxon>NPAAA clade</taxon>
        <taxon>indigoferoid/millettioid clade</taxon>
        <taxon>Phaseoleae</taxon>
        <taxon>Vigna</taxon>
    </lineage>
</organism>
<sequence>MMIDIAQILIPLSTIFQFTLISHQIHNPMRTQVPLFNTEHPQQQTTTTILLQILQPDVASTLPLSLFLFISISVNTPVSTSIVSSFFLLCVGGASFMMVEV</sequence>
<proteinExistence type="predicted"/>
<name>A0A0S3T9Q7_PHAAN</name>
<dbReference type="Proteomes" id="UP000291084">
    <property type="component" value="Chromosome 11"/>
</dbReference>
<protein>
    <submittedName>
        <fullName evidence="1">Uncharacterized protein</fullName>
    </submittedName>
</protein>
<gene>
    <name evidence="1" type="primary">Vigan.11G103700</name>
    <name evidence="1" type="ORF">VIGAN_11103700</name>
</gene>
<evidence type="ECO:0000313" key="1">
    <source>
        <dbReference type="EMBL" id="BAU01740.1"/>
    </source>
</evidence>
<accession>A0A0S3T9Q7</accession>
<keyword evidence="2" id="KW-1185">Reference proteome</keyword>
<dbReference type="AlphaFoldDB" id="A0A0S3T9Q7"/>
<dbReference type="EMBL" id="AP015044">
    <property type="protein sequence ID" value="BAU01740.1"/>
    <property type="molecule type" value="Genomic_DNA"/>
</dbReference>